<dbReference type="Proteomes" id="UP000269097">
    <property type="component" value="Chromosome"/>
</dbReference>
<feature type="transmembrane region" description="Helical" evidence="3">
    <location>
        <begin position="33"/>
        <end position="51"/>
    </location>
</feature>
<keyword evidence="1 2" id="KW-0807">Transducer</keyword>
<dbReference type="AlphaFoldDB" id="A0A3G3JWL6"/>
<feature type="transmembrane region" description="Helical" evidence="3">
    <location>
        <begin position="117"/>
        <end position="150"/>
    </location>
</feature>
<gene>
    <name evidence="5" type="ORF">EAV92_08585</name>
</gene>
<accession>A0A3G3JWL6</accession>
<dbReference type="Gene3D" id="1.10.287.950">
    <property type="entry name" value="Methyl-accepting chemotaxis protein"/>
    <property type="match status" value="1"/>
</dbReference>
<dbReference type="SMART" id="SM00283">
    <property type="entry name" value="MA"/>
    <property type="match status" value="1"/>
</dbReference>
<dbReference type="InterPro" id="IPR004089">
    <property type="entry name" value="MCPsignal_dom"/>
</dbReference>
<dbReference type="PROSITE" id="PS50111">
    <property type="entry name" value="CHEMOTAXIS_TRANSDUC_2"/>
    <property type="match status" value="1"/>
</dbReference>
<evidence type="ECO:0000259" key="4">
    <source>
        <dbReference type="PROSITE" id="PS50111"/>
    </source>
</evidence>
<keyword evidence="6" id="KW-1185">Reference proteome</keyword>
<dbReference type="EMBL" id="CP033433">
    <property type="protein sequence ID" value="AYQ72616.1"/>
    <property type="molecule type" value="Genomic_DNA"/>
</dbReference>
<evidence type="ECO:0000256" key="2">
    <source>
        <dbReference type="PROSITE-ProRule" id="PRU00284"/>
    </source>
</evidence>
<dbReference type="RefSeq" id="WP_123040685.1">
    <property type="nucleotide sequence ID" value="NZ_CP033433.1"/>
</dbReference>
<evidence type="ECO:0000313" key="6">
    <source>
        <dbReference type="Proteomes" id="UP000269097"/>
    </source>
</evidence>
<dbReference type="PANTHER" id="PTHR32089:SF114">
    <property type="entry name" value="METHYL-ACCEPTING CHEMOTAXIS PROTEIN MCPB"/>
    <property type="match status" value="1"/>
</dbReference>
<dbReference type="GO" id="GO:0007165">
    <property type="term" value="P:signal transduction"/>
    <property type="evidence" value="ECO:0007669"/>
    <property type="project" value="UniProtKB-KW"/>
</dbReference>
<dbReference type="SUPFAM" id="SSF58104">
    <property type="entry name" value="Methyl-accepting chemotaxis protein (MCP) signaling domain"/>
    <property type="match status" value="1"/>
</dbReference>
<feature type="transmembrane region" description="Helical" evidence="3">
    <location>
        <begin position="89"/>
        <end position="111"/>
    </location>
</feature>
<dbReference type="KEGG" id="coh:EAV92_08585"/>
<dbReference type="GO" id="GO:0016020">
    <property type="term" value="C:membrane"/>
    <property type="evidence" value="ECO:0007669"/>
    <property type="project" value="InterPro"/>
</dbReference>
<feature type="transmembrane region" description="Helical" evidence="3">
    <location>
        <begin position="63"/>
        <end position="82"/>
    </location>
</feature>
<dbReference type="PANTHER" id="PTHR32089">
    <property type="entry name" value="METHYL-ACCEPTING CHEMOTAXIS PROTEIN MCPB"/>
    <property type="match status" value="1"/>
</dbReference>
<feature type="domain" description="Methyl-accepting transducer" evidence="4">
    <location>
        <begin position="228"/>
        <end position="478"/>
    </location>
</feature>
<organism evidence="5 6">
    <name type="scientific">Cohnella candidum</name>
    <dbReference type="NCBI Taxonomy" id="2674991"/>
    <lineage>
        <taxon>Bacteria</taxon>
        <taxon>Bacillati</taxon>
        <taxon>Bacillota</taxon>
        <taxon>Bacilli</taxon>
        <taxon>Bacillales</taxon>
        <taxon>Paenibacillaceae</taxon>
        <taxon>Cohnella</taxon>
    </lineage>
</organism>
<dbReference type="Pfam" id="PF00015">
    <property type="entry name" value="MCPsignal"/>
    <property type="match status" value="1"/>
</dbReference>
<sequence>MTGQTQQESTSFFKRRPYASLTPKEQDLHRRNFVVLIAMAITTLLIVASMATMTTEKMEAGSLLVLIYQPVTMLIFAGIFYLRKFIPAMSYYAVVVSIVSTFSTILMTPNLNNVFTIYYLLVLCLIFMNLPLLLIGTGVGLVQLITILFVQKDKLQIPDETVTTYIIYYILISMLFFCLYAVSRQMLKGMMQARSESEKLLEQQSAQKQAILANVASITEVMNGIANTSEENNASFDEMNTAFQEIASGAGSQADATVSISESISRMNGLVDKVARSNETLLAKAEETSSLSGEGEKRMDQLSEFNQGFKAEMQGMLSEFTELIGRLEETGKFSDTIQEIANQTNLLSLNASIEAARAGEHGKGFAVVASEIRKLADMTARSAEQISAQLAEFRDQTGLTRGKMSATAERMVQTEEMTGLTIQAFKSISDAVLQLRELTSSQSAVMEEIHDSSGKIGDSTNHLASVSEQASATLEQLSATLQTLSDSNRASLGGILEAKTSLAKIAE</sequence>
<name>A0A3G3JWL6_9BACL</name>
<proteinExistence type="predicted"/>
<keyword evidence="3" id="KW-0812">Transmembrane</keyword>
<evidence type="ECO:0000313" key="5">
    <source>
        <dbReference type="EMBL" id="AYQ72616.1"/>
    </source>
</evidence>
<keyword evidence="3" id="KW-1133">Transmembrane helix</keyword>
<reference evidence="5 6" key="1">
    <citation type="submission" date="2018-10" db="EMBL/GenBank/DDBJ databases">
        <title>Genome Sequence of Cohnella sp.</title>
        <authorList>
            <person name="Srinivasan S."/>
            <person name="Kim M.K."/>
        </authorList>
    </citation>
    <scope>NUCLEOTIDE SEQUENCE [LARGE SCALE GENOMIC DNA]</scope>
    <source>
        <strain evidence="5 6">18JY8-7</strain>
    </source>
</reference>
<evidence type="ECO:0000256" key="1">
    <source>
        <dbReference type="ARBA" id="ARBA00023224"/>
    </source>
</evidence>
<protein>
    <submittedName>
        <fullName evidence="5">Chemotaxis protein</fullName>
    </submittedName>
</protein>
<feature type="transmembrane region" description="Helical" evidence="3">
    <location>
        <begin position="162"/>
        <end position="182"/>
    </location>
</feature>
<evidence type="ECO:0000256" key="3">
    <source>
        <dbReference type="SAM" id="Phobius"/>
    </source>
</evidence>
<keyword evidence="3" id="KW-0472">Membrane</keyword>